<accession>A0ABQ7N710</accession>
<protein>
    <recommendedName>
        <fullName evidence="4">Secreted protein</fullName>
    </recommendedName>
</protein>
<feature type="signal peptide" evidence="1">
    <location>
        <begin position="1"/>
        <end position="21"/>
    </location>
</feature>
<evidence type="ECO:0000256" key="1">
    <source>
        <dbReference type="SAM" id="SignalP"/>
    </source>
</evidence>
<reference evidence="2 3" key="1">
    <citation type="submission" date="2021-03" db="EMBL/GenBank/DDBJ databases">
        <authorList>
            <person name="King G.J."/>
            <person name="Bancroft I."/>
            <person name="Baten A."/>
            <person name="Bloomfield J."/>
            <person name="Borpatragohain P."/>
            <person name="He Z."/>
            <person name="Irish N."/>
            <person name="Irwin J."/>
            <person name="Liu K."/>
            <person name="Mauleon R.P."/>
            <person name="Moore J."/>
            <person name="Morris R."/>
            <person name="Ostergaard L."/>
            <person name="Wang B."/>
            <person name="Wells R."/>
        </authorList>
    </citation>
    <scope>NUCLEOTIDE SEQUENCE [LARGE SCALE GENOMIC DNA]</scope>
    <source>
        <strain evidence="2">R-o-18</strain>
        <tissue evidence="2">Leaf</tissue>
    </source>
</reference>
<sequence length="57" mass="6198">MYTFCLSLALVLCTKDYGVDPGEDATPKMSELMYCRVQTVGDSSFSCHARVCGILNG</sequence>
<feature type="chain" id="PRO_5047285898" description="Secreted protein" evidence="1">
    <location>
        <begin position="22"/>
        <end position="57"/>
    </location>
</feature>
<evidence type="ECO:0000313" key="3">
    <source>
        <dbReference type="Proteomes" id="UP000823674"/>
    </source>
</evidence>
<keyword evidence="3" id="KW-1185">Reference proteome</keyword>
<dbReference type="Proteomes" id="UP000823674">
    <property type="component" value="Chromosome A03"/>
</dbReference>
<comment type="caution">
    <text evidence="2">The sequence shown here is derived from an EMBL/GenBank/DDBJ whole genome shotgun (WGS) entry which is preliminary data.</text>
</comment>
<evidence type="ECO:0000313" key="2">
    <source>
        <dbReference type="EMBL" id="KAG5405850.1"/>
    </source>
</evidence>
<evidence type="ECO:0008006" key="4">
    <source>
        <dbReference type="Google" id="ProtNLM"/>
    </source>
</evidence>
<gene>
    <name evidence="2" type="primary">A03p042280.1_BraROA</name>
    <name evidence="2" type="ORF">IGI04_011969</name>
</gene>
<name>A0ABQ7N710_BRACM</name>
<proteinExistence type="predicted"/>
<organism evidence="2 3">
    <name type="scientific">Brassica rapa subsp. trilocularis</name>
    <dbReference type="NCBI Taxonomy" id="1813537"/>
    <lineage>
        <taxon>Eukaryota</taxon>
        <taxon>Viridiplantae</taxon>
        <taxon>Streptophyta</taxon>
        <taxon>Embryophyta</taxon>
        <taxon>Tracheophyta</taxon>
        <taxon>Spermatophyta</taxon>
        <taxon>Magnoliopsida</taxon>
        <taxon>eudicotyledons</taxon>
        <taxon>Gunneridae</taxon>
        <taxon>Pentapetalae</taxon>
        <taxon>rosids</taxon>
        <taxon>malvids</taxon>
        <taxon>Brassicales</taxon>
        <taxon>Brassicaceae</taxon>
        <taxon>Brassiceae</taxon>
        <taxon>Brassica</taxon>
    </lineage>
</organism>
<dbReference type="EMBL" id="JADBGQ010000003">
    <property type="protein sequence ID" value="KAG5405850.1"/>
    <property type="molecule type" value="Genomic_DNA"/>
</dbReference>
<keyword evidence="1" id="KW-0732">Signal</keyword>